<name>A0A383EHK5_9ZZZZ</name>
<organism evidence="1">
    <name type="scientific">marine metagenome</name>
    <dbReference type="NCBI Taxonomy" id="408172"/>
    <lineage>
        <taxon>unclassified sequences</taxon>
        <taxon>metagenomes</taxon>
        <taxon>ecological metagenomes</taxon>
    </lineage>
</organism>
<reference evidence="1" key="1">
    <citation type="submission" date="2018-05" db="EMBL/GenBank/DDBJ databases">
        <authorList>
            <person name="Lanie J.A."/>
            <person name="Ng W.-L."/>
            <person name="Kazmierczak K.M."/>
            <person name="Andrzejewski T.M."/>
            <person name="Davidsen T.M."/>
            <person name="Wayne K.J."/>
            <person name="Tettelin H."/>
            <person name="Glass J.I."/>
            <person name="Rusch D."/>
            <person name="Podicherti R."/>
            <person name="Tsui H.-C.T."/>
            <person name="Winkler M.E."/>
        </authorList>
    </citation>
    <scope>NUCLEOTIDE SEQUENCE</scope>
</reference>
<evidence type="ECO:0000313" key="1">
    <source>
        <dbReference type="EMBL" id="SVE56094.1"/>
    </source>
</evidence>
<sequence>MKAYQEPVDVRTKDGWPTTIHWRKLDYVVTKVLDYWILQSKWWIREEKRVYFEVQCRDGALMTIFKRDGEWVLAKVMD</sequence>
<dbReference type="AlphaFoldDB" id="A0A383EHK5"/>
<accession>A0A383EHK5</accession>
<protein>
    <submittedName>
        <fullName evidence="1">Uncharacterized protein</fullName>
    </submittedName>
</protein>
<gene>
    <name evidence="1" type="ORF">METZ01_LOCUS508948</name>
</gene>
<proteinExistence type="predicted"/>
<dbReference type="EMBL" id="UINC01225859">
    <property type="protein sequence ID" value="SVE56094.1"/>
    <property type="molecule type" value="Genomic_DNA"/>
</dbReference>